<proteinExistence type="predicted"/>
<reference evidence="1" key="1">
    <citation type="journal article" date="2023" name="Mol. Phylogenet. Evol.">
        <title>Genome-scale phylogeny and comparative genomics of the fungal order Sordariales.</title>
        <authorList>
            <person name="Hensen N."/>
            <person name="Bonometti L."/>
            <person name="Westerberg I."/>
            <person name="Brannstrom I.O."/>
            <person name="Guillou S."/>
            <person name="Cros-Aarteil S."/>
            <person name="Calhoun S."/>
            <person name="Haridas S."/>
            <person name="Kuo A."/>
            <person name="Mondo S."/>
            <person name="Pangilinan J."/>
            <person name="Riley R."/>
            <person name="LaButti K."/>
            <person name="Andreopoulos B."/>
            <person name="Lipzen A."/>
            <person name="Chen C."/>
            <person name="Yan M."/>
            <person name="Daum C."/>
            <person name="Ng V."/>
            <person name="Clum A."/>
            <person name="Steindorff A."/>
            <person name="Ohm R.A."/>
            <person name="Martin F."/>
            <person name="Silar P."/>
            <person name="Natvig D.O."/>
            <person name="Lalanne C."/>
            <person name="Gautier V."/>
            <person name="Ament-Velasquez S.L."/>
            <person name="Kruys A."/>
            <person name="Hutchinson M.I."/>
            <person name="Powell A.J."/>
            <person name="Barry K."/>
            <person name="Miller A.N."/>
            <person name="Grigoriev I.V."/>
            <person name="Debuchy R."/>
            <person name="Gladieux P."/>
            <person name="Hiltunen Thoren M."/>
            <person name="Johannesson H."/>
        </authorList>
    </citation>
    <scope>NUCLEOTIDE SEQUENCE</scope>
    <source>
        <strain evidence="1">CBS 731.68</strain>
    </source>
</reference>
<comment type="caution">
    <text evidence="1">The sequence shown here is derived from an EMBL/GenBank/DDBJ whole genome shotgun (WGS) entry which is preliminary data.</text>
</comment>
<organism evidence="1 2">
    <name type="scientific">Parathielavia appendiculata</name>
    <dbReference type="NCBI Taxonomy" id="2587402"/>
    <lineage>
        <taxon>Eukaryota</taxon>
        <taxon>Fungi</taxon>
        <taxon>Dikarya</taxon>
        <taxon>Ascomycota</taxon>
        <taxon>Pezizomycotina</taxon>
        <taxon>Sordariomycetes</taxon>
        <taxon>Sordariomycetidae</taxon>
        <taxon>Sordariales</taxon>
        <taxon>Chaetomiaceae</taxon>
        <taxon>Parathielavia</taxon>
    </lineage>
</organism>
<evidence type="ECO:0000313" key="2">
    <source>
        <dbReference type="Proteomes" id="UP001302602"/>
    </source>
</evidence>
<dbReference type="AlphaFoldDB" id="A0AAN6Z7K6"/>
<reference evidence="1" key="2">
    <citation type="submission" date="2023-05" db="EMBL/GenBank/DDBJ databases">
        <authorList>
            <consortium name="Lawrence Berkeley National Laboratory"/>
            <person name="Steindorff A."/>
            <person name="Hensen N."/>
            <person name="Bonometti L."/>
            <person name="Westerberg I."/>
            <person name="Brannstrom I.O."/>
            <person name="Guillou S."/>
            <person name="Cros-Aarteil S."/>
            <person name="Calhoun S."/>
            <person name="Haridas S."/>
            <person name="Kuo A."/>
            <person name="Mondo S."/>
            <person name="Pangilinan J."/>
            <person name="Riley R."/>
            <person name="Labutti K."/>
            <person name="Andreopoulos B."/>
            <person name="Lipzen A."/>
            <person name="Chen C."/>
            <person name="Yanf M."/>
            <person name="Daum C."/>
            <person name="Ng V."/>
            <person name="Clum A."/>
            <person name="Ohm R."/>
            <person name="Martin F."/>
            <person name="Silar P."/>
            <person name="Natvig D."/>
            <person name="Lalanne C."/>
            <person name="Gautier V."/>
            <person name="Ament-Velasquez S.L."/>
            <person name="Kruys A."/>
            <person name="Hutchinson M.I."/>
            <person name="Powell A.J."/>
            <person name="Barry K."/>
            <person name="Miller A.N."/>
            <person name="Grigoriev I.V."/>
            <person name="Debuchy R."/>
            <person name="Gladieux P."/>
            <person name="Thoren M.H."/>
            <person name="Johannesson H."/>
        </authorList>
    </citation>
    <scope>NUCLEOTIDE SEQUENCE</scope>
    <source>
        <strain evidence="1">CBS 731.68</strain>
    </source>
</reference>
<sequence>MAASKKTSVPVALFGKDERVSEAVKEKLLPDFEVVHICNDVGSAVSEFPPLFRGKSRVPEAVFFGGNFSDAEYQAIVKAVMKTCGENVPKFIKCQKFDVLAAGSFGPNPNAIAKVFRKKMAAATAA</sequence>
<dbReference type="RefSeq" id="XP_062651773.1">
    <property type="nucleotide sequence ID" value="XM_062792269.1"/>
</dbReference>
<evidence type="ECO:0000313" key="1">
    <source>
        <dbReference type="EMBL" id="KAK4128002.1"/>
    </source>
</evidence>
<gene>
    <name evidence="1" type="ORF">N657DRAFT_642080</name>
</gene>
<accession>A0AAN6Z7K6</accession>
<dbReference type="EMBL" id="MU853224">
    <property type="protein sequence ID" value="KAK4128002.1"/>
    <property type="molecule type" value="Genomic_DNA"/>
</dbReference>
<protein>
    <submittedName>
        <fullName evidence="1">Uncharacterized protein</fullName>
    </submittedName>
</protein>
<name>A0AAN6Z7K6_9PEZI</name>
<keyword evidence="2" id="KW-1185">Reference proteome</keyword>
<dbReference type="Proteomes" id="UP001302602">
    <property type="component" value="Unassembled WGS sequence"/>
</dbReference>
<dbReference type="GeneID" id="87829038"/>